<comment type="similarity">
    <text evidence="1">Belongs to the ABC transporter superfamily.</text>
</comment>
<evidence type="ECO:0000256" key="1">
    <source>
        <dbReference type="ARBA" id="ARBA00005417"/>
    </source>
</evidence>
<dbReference type="InterPro" id="IPR003439">
    <property type="entry name" value="ABC_transporter-like_ATP-bd"/>
</dbReference>
<evidence type="ECO:0000256" key="3">
    <source>
        <dbReference type="ARBA" id="ARBA00022741"/>
    </source>
</evidence>
<protein>
    <submittedName>
        <fullName evidence="6">Oligopeptide/dipeptide transporter, C-terminal region</fullName>
    </submittedName>
</protein>
<dbReference type="InterPro" id="IPR027417">
    <property type="entry name" value="P-loop_NTPase"/>
</dbReference>
<dbReference type="CDD" id="cd03257">
    <property type="entry name" value="ABC_NikE_OppD_transporters"/>
    <property type="match status" value="1"/>
</dbReference>
<evidence type="ECO:0000256" key="2">
    <source>
        <dbReference type="ARBA" id="ARBA00022448"/>
    </source>
</evidence>
<dbReference type="SUPFAM" id="SSF52540">
    <property type="entry name" value="P-loop containing nucleoside triphosphate hydrolases"/>
    <property type="match status" value="1"/>
</dbReference>
<evidence type="ECO:0000256" key="4">
    <source>
        <dbReference type="ARBA" id="ARBA00022840"/>
    </source>
</evidence>
<keyword evidence="3" id="KW-0547">Nucleotide-binding</keyword>
<evidence type="ECO:0000259" key="5">
    <source>
        <dbReference type="PROSITE" id="PS50893"/>
    </source>
</evidence>
<dbReference type="PROSITE" id="PS50893">
    <property type="entry name" value="ABC_TRANSPORTER_2"/>
    <property type="match status" value="1"/>
</dbReference>
<dbReference type="GO" id="GO:0005524">
    <property type="term" value="F:ATP binding"/>
    <property type="evidence" value="ECO:0007669"/>
    <property type="project" value="UniProtKB-KW"/>
</dbReference>
<dbReference type="InterPro" id="IPR017871">
    <property type="entry name" value="ABC_transporter-like_CS"/>
</dbReference>
<keyword evidence="7" id="KW-1185">Reference proteome</keyword>
<dbReference type="PANTHER" id="PTHR43776:SF7">
    <property type="entry name" value="D,D-DIPEPTIDE TRANSPORT ATP-BINDING PROTEIN DDPF-RELATED"/>
    <property type="match status" value="1"/>
</dbReference>
<name>A0A1X7IU69_9MICO</name>
<dbReference type="STRING" id="150121.SAMN06296010_0864"/>
<reference evidence="7" key="1">
    <citation type="submission" date="2017-04" db="EMBL/GenBank/DDBJ databases">
        <authorList>
            <person name="Varghese N."/>
            <person name="Submissions S."/>
        </authorList>
    </citation>
    <scope>NUCLEOTIDE SEQUENCE [LARGE SCALE GENOMIC DNA]</scope>
    <source>
        <strain evidence="7">VKM Ac-2510</strain>
    </source>
</reference>
<dbReference type="InterPro" id="IPR003593">
    <property type="entry name" value="AAA+_ATPase"/>
</dbReference>
<dbReference type="SMART" id="SM00382">
    <property type="entry name" value="AAA"/>
    <property type="match status" value="1"/>
</dbReference>
<sequence length="252" mass="26995">MNDVLTIDDLVVGYGDRIVLDGVSLSVPAGGCVGLVGESGSGKSTLARTVIGLQKPRSGAIRVDDGGMDHPIQMVFQDPISSLNPHRSVIDVVAEPLTIRGEGTRQQRRETARELLARVGLDPERFADARPGTLSGGQAQRVAIARALVARPALLLCDEPVSSLDVSVQARVLNLLADLREEVGLSLLVISHDLAVVRMIADSVAVLCEGRIVESGDTERVISAPEHPYTRQLLEAAPRLPHLKLPHLKETR</sequence>
<evidence type="ECO:0000313" key="7">
    <source>
        <dbReference type="Proteomes" id="UP000193244"/>
    </source>
</evidence>
<dbReference type="GO" id="GO:0016887">
    <property type="term" value="F:ATP hydrolysis activity"/>
    <property type="evidence" value="ECO:0007669"/>
    <property type="project" value="InterPro"/>
</dbReference>
<feature type="domain" description="ABC transporter" evidence="5">
    <location>
        <begin position="5"/>
        <end position="234"/>
    </location>
</feature>
<evidence type="ECO:0000313" key="6">
    <source>
        <dbReference type="EMBL" id="SMG18432.1"/>
    </source>
</evidence>
<accession>A0A1X7IU69</accession>
<dbReference type="EMBL" id="FXAY01000001">
    <property type="protein sequence ID" value="SMG18432.1"/>
    <property type="molecule type" value="Genomic_DNA"/>
</dbReference>
<gene>
    <name evidence="6" type="ORF">SAMN06296010_0864</name>
</gene>
<dbReference type="GO" id="GO:0055085">
    <property type="term" value="P:transmembrane transport"/>
    <property type="evidence" value="ECO:0007669"/>
    <property type="project" value="UniProtKB-ARBA"/>
</dbReference>
<dbReference type="InterPro" id="IPR050319">
    <property type="entry name" value="ABC_transp_ATP-bind"/>
</dbReference>
<dbReference type="Proteomes" id="UP000193244">
    <property type="component" value="Unassembled WGS sequence"/>
</dbReference>
<dbReference type="PROSITE" id="PS00211">
    <property type="entry name" value="ABC_TRANSPORTER_1"/>
    <property type="match status" value="1"/>
</dbReference>
<dbReference type="PANTHER" id="PTHR43776">
    <property type="entry name" value="TRANSPORT ATP-BINDING PROTEIN"/>
    <property type="match status" value="1"/>
</dbReference>
<dbReference type="Gene3D" id="3.40.50.300">
    <property type="entry name" value="P-loop containing nucleotide triphosphate hydrolases"/>
    <property type="match status" value="1"/>
</dbReference>
<dbReference type="RefSeq" id="WP_217809159.1">
    <property type="nucleotide sequence ID" value="NZ_FXAY01000001.1"/>
</dbReference>
<keyword evidence="2" id="KW-0813">Transport</keyword>
<proteinExistence type="inferred from homology"/>
<dbReference type="InterPro" id="IPR013563">
    <property type="entry name" value="Oligopep_ABC_C"/>
</dbReference>
<keyword evidence="4" id="KW-0067">ATP-binding</keyword>
<dbReference type="AlphaFoldDB" id="A0A1X7IU69"/>
<organism evidence="6 7">
    <name type="scientific">Agreia pratensis</name>
    <dbReference type="NCBI Taxonomy" id="150121"/>
    <lineage>
        <taxon>Bacteria</taxon>
        <taxon>Bacillati</taxon>
        <taxon>Actinomycetota</taxon>
        <taxon>Actinomycetes</taxon>
        <taxon>Micrococcales</taxon>
        <taxon>Microbacteriaceae</taxon>
        <taxon>Agreia</taxon>
    </lineage>
</organism>
<dbReference type="Pfam" id="PF08352">
    <property type="entry name" value="oligo_HPY"/>
    <property type="match status" value="1"/>
</dbReference>
<dbReference type="Pfam" id="PF00005">
    <property type="entry name" value="ABC_tran"/>
    <property type="match status" value="1"/>
</dbReference>
<dbReference type="GO" id="GO:0015833">
    <property type="term" value="P:peptide transport"/>
    <property type="evidence" value="ECO:0007669"/>
    <property type="project" value="InterPro"/>
</dbReference>